<protein>
    <submittedName>
        <fullName evidence="1">Uncharacterized protein</fullName>
    </submittedName>
</protein>
<keyword evidence="2" id="KW-1185">Reference proteome</keyword>
<gene>
    <name evidence="1" type="ORF">CFOL_v3_06796</name>
</gene>
<accession>A0A1Q3B5I9</accession>
<sequence length="8" mass="1017">LYHEEDPD</sequence>
<dbReference type="OrthoDB" id="1737504at2759"/>
<reference evidence="2" key="1">
    <citation type="submission" date="2016-04" db="EMBL/GenBank/DDBJ databases">
        <title>Cephalotus genome sequencing.</title>
        <authorList>
            <person name="Fukushima K."/>
            <person name="Hasebe M."/>
            <person name="Fang X."/>
        </authorList>
    </citation>
    <scope>NUCLEOTIDE SEQUENCE [LARGE SCALE GENOMIC DNA]</scope>
    <source>
        <strain evidence="2">cv. St1</strain>
    </source>
</reference>
<proteinExistence type="predicted"/>
<evidence type="ECO:0000313" key="1">
    <source>
        <dbReference type="EMBL" id="GAV63277.1"/>
    </source>
</evidence>
<organism evidence="1 2">
    <name type="scientific">Cephalotus follicularis</name>
    <name type="common">Albany pitcher plant</name>
    <dbReference type="NCBI Taxonomy" id="3775"/>
    <lineage>
        <taxon>Eukaryota</taxon>
        <taxon>Viridiplantae</taxon>
        <taxon>Streptophyta</taxon>
        <taxon>Embryophyta</taxon>
        <taxon>Tracheophyta</taxon>
        <taxon>Spermatophyta</taxon>
        <taxon>Magnoliopsida</taxon>
        <taxon>eudicotyledons</taxon>
        <taxon>Gunneridae</taxon>
        <taxon>Pentapetalae</taxon>
        <taxon>rosids</taxon>
        <taxon>fabids</taxon>
        <taxon>Oxalidales</taxon>
        <taxon>Cephalotaceae</taxon>
        <taxon>Cephalotus</taxon>
    </lineage>
</organism>
<name>A0A1Q3B5I9_CEPFO</name>
<dbReference type="EMBL" id="BDDD01000302">
    <property type="protein sequence ID" value="GAV63277.1"/>
    <property type="molecule type" value="Genomic_DNA"/>
</dbReference>
<comment type="caution">
    <text evidence="1">The sequence shown here is derived from an EMBL/GenBank/DDBJ whole genome shotgun (WGS) entry which is preliminary data.</text>
</comment>
<dbReference type="Proteomes" id="UP000187406">
    <property type="component" value="Unassembled WGS sequence"/>
</dbReference>
<evidence type="ECO:0000313" key="2">
    <source>
        <dbReference type="Proteomes" id="UP000187406"/>
    </source>
</evidence>
<feature type="non-terminal residue" evidence="1">
    <location>
        <position position="1"/>
    </location>
</feature>